<evidence type="ECO:0000313" key="6">
    <source>
        <dbReference type="Proteomes" id="UP000233778"/>
    </source>
</evidence>
<dbReference type="Gene3D" id="3.90.1340.10">
    <property type="entry name" value="Phage tail collar domain"/>
    <property type="match status" value="1"/>
</dbReference>
<accession>A0A2I5THU3</accession>
<proteinExistence type="predicted"/>
<reference evidence="4 5" key="1">
    <citation type="journal article" date="2013" name="Genome Announc.">
        <title>Draft genome sequence of Serratia sp. strain ATCC 39006, a model bacterium for analysis of the biosynthesis and regulation of prodigiosin, a carbapenem, and gas vesicles.</title>
        <authorList>
            <person name="Fineran P.C."/>
            <person name="Iglesias Cans M.C."/>
            <person name="Ramsay J.P."/>
            <person name="Wilf N.M."/>
            <person name="Cossyleon D."/>
            <person name="McNeil M.B."/>
            <person name="Williamson N.R."/>
            <person name="Monson R.E."/>
            <person name="Becher S.A."/>
            <person name="Stanton J.A."/>
            <person name="Brugger K."/>
            <person name="Brown S.D."/>
            <person name="Salmond G.P."/>
        </authorList>
    </citation>
    <scope>NUCLEOTIDE SEQUENCE [LARGE SCALE GENOMIC DNA]</scope>
    <source>
        <strain evidence="4">ATCC 39006</strain>
        <strain evidence="5">ATCC 39006 / SC 11482</strain>
    </source>
</reference>
<organism evidence="4 5">
    <name type="scientific">Serratia sp. (strain ATCC 39006)</name>
    <name type="common">Prodigiosinella confusarubida</name>
    <dbReference type="NCBI Taxonomy" id="104623"/>
    <lineage>
        <taxon>Bacteria</taxon>
        <taxon>Pseudomonadati</taxon>
        <taxon>Pseudomonadota</taxon>
        <taxon>Gammaproteobacteria</taxon>
        <taxon>Enterobacterales</taxon>
        <taxon>Pectobacteriaceae</taxon>
        <taxon>Prodigiosinella</taxon>
    </lineage>
</organism>
<feature type="signal peptide" evidence="1">
    <location>
        <begin position="1"/>
        <end position="28"/>
    </location>
</feature>
<evidence type="ECO:0000259" key="2">
    <source>
        <dbReference type="Pfam" id="PF07484"/>
    </source>
</evidence>
<dbReference type="SUPFAM" id="SSF88874">
    <property type="entry name" value="Receptor-binding domain of short tail fibre protein gp12"/>
    <property type="match status" value="1"/>
</dbReference>
<keyword evidence="1" id="KW-0732">Signal</keyword>
<dbReference type="STRING" id="104623.Ser39006_04084"/>
<dbReference type="KEGG" id="serq:CWC46_08250"/>
<dbReference type="Proteomes" id="UP000233778">
    <property type="component" value="Chromosome"/>
</dbReference>
<feature type="chain" id="PRO_5033309034" evidence="1">
    <location>
        <begin position="29"/>
        <end position="273"/>
    </location>
</feature>
<dbReference type="PROSITE" id="PS51257">
    <property type="entry name" value="PROKAR_LIPOPROTEIN"/>
    <property type="match status" value="1"/>
</dbReference>
<gene>
    <name evidence="3" type="ORF">CWC46_08250</name>
    <name evidence="4" type="ORF">Ser39006_008255</name>
</gene>
<dbReference type="InterPro" id="IPR037053">
    <property type="entry name" value="Phage_tail_collar_dom_sf"/>
</dbReference>
<evidence type="ECO:0000313" key="3">
    <source>
        <dbReference type="EMBL" id="AUG99813.1"/>
    </source>
</evidence>
<dbReference type="OrthoDB" id="9810174at2"/>
<dbReference type="EMBL" id="CP025084">
    <property type="protein sequence ID" value="AUH04132.1"/>
    <property type="molecule type" value="Genomic_DNA"/>
</dbReference>
<feature type="domain" description="Phage tail collar" evidence="2">
    <location>
        <begin position="38"/>
        <end position="92"/>
    </location>
</feature>
<evidence type="ECO:0000313" key="5">
    <source>
        <dbReference type="Proteomes" id="UP000017700"/>
    </source>
</evidence>
<dbReference type="Proteomes" id="UP000017700">
    <property type="component" value="Chromosome"/>
</dbReference>
<dbReference type="KEGG" id="sera:Ser39006_008255"/>
<name>A0A2I5THU3_SERS3</name>
<keyword evidence="5" id="KW-1185">Reference proteome</keyword>
<sequence length="273" mass="27595">MLKKMTQLLPVSPAIVLVAGIGITPAFASACGTEPFIGEVCTFSFNYCPNGYLPADGRQLLVNSYQALYSLFGYTYGGSGNNFALPDLRGRSAIGAGYPGSYGAQLDTEWGQRYGSSTTTLVSNQLPAHTHPAVFTPVSGSQTVNIPATTGNLNVSAYLPVSTSTGTTPTLGTGQTGYLSGLSGKSGSLSVVFNGPYTTTDPSAAGPAMLPAKVSTTGNAGTAATTTTVSTITGGAVAVGPNSTASIPVSTQSPSLGLKMCIAVEGVYPVRPN</sequence>
<dbReference type="InterPro" id="IPR011083">
    <property type="entry name" value="Phage_tail_collar_dom"/>
</dbReference>
<reference evidence="3 6" key="3">
    <citation type="submission" date="2017-11" db="EMBL/GenBank/DDBJ databases">
        <title>Complete genome sequence of Serratia sp. ATCC 39006 LacA.</title>
        <authorList>
            <person name="Hampton H.G."/>
            <person name="Jackson S.A."/>
            <person name="Jauregui R."/>
            <person name="Poulter G.T.M."/>
            <person name="Salmond G.P.C."/>
            <person name="Fineran P.C."/>
        </authorList>
    </citation>
    <scope>NUCLEOTIDE SEQUENCE [LARGE SCALE GENOMIC DNA]</scope>
    <source>
        <strain evidence="3 6">ATCC 39006</strain>
    </source>
</reference>
<evidence type="ECO:0000313" key="4">
    <source>
        <dbReference type="EMBL" id="AUH04132.1"/>
    </source>
</evidence>
<dbReference type="Pfam" id="PF07484">
    <property type="entry name" value="Collar"/>
    <property type="match status" value="1"/>
</dbReference>
<protein>
    <submittedName>
        <fullName evidence="4">Phage tail protein</fullName>
    </submittedName>
</protein>
<dbReference type="EMBL" id="CP025085">
    <property type="protein sequence ID" value="AUG99813.1"/>
    <property type="molecule type" value="Genomic_DNA"/>
</dbReference>
<reference evidence="4" key="2">
    <citation type="submission" date="2013-09" db="EMBL/GenBank/DDBJ databases">
        <authorList>
            <person name="Wang G."/>
            <person name="Yang Y."/>
            <person name="Su Y."/>
        </authorList>
    </citation>
    <scope>NUCLEOTIDE SEQUENCE</scope>
    <source>
        <strain evidence="4">ATCC 39006</strain>
    </source>
</reference>
<dbReference type="RefSeq" id="WP_021017344.1">
    <property type="nucleotide sequence ID" value="NZ_CP025084.1"/>
</dbReference>
<dbReference type="AlphaFoldDB" id="A0A2I5THU3"/>
<evidence type="ECO:0000256" key="1">
    <source>
        <dbReference type="SAM" id="SignalP"/>
    </source>
</evidence>
<reference evidence="4" key="4">
    <citation type="submission" date="2017-11" db="EMBL/GenBank/DDBJ databases">
        <title>Complete genome sequence of Serratia sp. ATCC 39006.</title>
        <authorList>
            <person name="Hampton H.G."/>
            <person name="Jackson S.A."/>
            <person name="Jauregui R."/>
            <person name="Poulter G.T.M."/>
            <person name="Salmond G.P.C."/>
            <person name="Fineran P.C."/>
        </authorList>
    </citation>
    <scope>NUCLEOTIDE SEQUENCE</scope>
    <source>
        <strain evidence="4">ATCC 39006</strain>
    </source>
</reference>